<comment type="similarity">
    <text evidence="1">Belongs to the sigma-70 factor family. ECF subfamily.</text>
</comment>
<dbReference type="InterPro" id="IPR039425">
    <property type="entry name" value="RNA_pol_sigma-70-like"/>
</dbReference>
<reference evidence="7 8" key="1">
    <citation type="journal article" date="2012" name="Stand. Genomic Sci.">
        <title>Complete genome sequencing and analysis of Saprospira grandis str. Lewin, a predatory marine bacterium.</title>
        <authorList>
            <person name="Saw J.H."/>
            <person name="Yuryev A."/>
            <person name="Kanbe M."/>
            <person name="Hou S."/>
            <person name="Young A.G."/>
            <person name="Aizawa S."/>
            <person name="Alam M."/>
        </authorList>
    </citation>
    <scope>NUCLEOTIDE SEQUENCE [LARGE SCALE GENOMIC DNA]</scope>
    <source>
        <strain evidence="7 8">Lewin</strain>
    </source>
</reference>
<organism evidence="7 8">
    <name type="scientific">Saprospira grandis (strain Lewin)</name>
    <dbReference type="NCBI Taxonomy" id="984262"/>
    <lineage>
        <taxon>Bacteria</taxon>
        <taxon>Pseudomonadati</taxon>
        <taxon>Bacteroidota</taxon>
        <taxon>Saprospiria</taxon>
        <taxon>Saprospirales</taxon>
        <taxon>Saprospiraceae</taxon>
        <taxon>Saprospira</taxon>
    </lineage>
</organism>
<protein>
    <submittedName>
        <fullName evidence="7">RNA polymerase, sigma-24 subunit, ecf subfamily protein</fullName>
    </submittedName>
</protein>
<dbReference type="InterPro" id="IPR036388">
    <property type="entry name" value="WH-like_DNA-bd_sf"/>
</dbReference>
<dbReference type="Pfam" id="PF08281">
    <property type="entry name" value="Sigma70_r4_2"/>
    <property type="match status" value="1"/>
</dbReference>
<evidence type="ECO:0000256" key="1">
    <source>
        <dbReference type="ARBA" id="ARBA00010641"/>
    </source>
</evidence>
<dbReference type="Proteomes" id="UP000007519">
    <property type="component" value="Chromosome"/>
</dbReference>
<dbReference type="Gene3D" id="1.10.1740.10">
    <property type="match status" value="1"/>
</dbReference>
<proteinExistence type="inferred from homology"/>
<accession>H6L0D4</accession>
<evidence type="ECO:0000256" key="2">
    <source>
        <dbReference type="ARBA" id="ARBA00023015"/>
    </source>
</evidence>
<dbReference type="CDD" id="cd06171">
    <property type="entry name" value="Sigma70_r4"/>
    <property type="match status" value="1"/>
</dbReference>
<dbReference type="SUPFAM" id="SSF88946">
    <property type="entry name" value="Sigma2 domain of RNA polymerase sigma factors"/>
    <property type="match status" value="1"/>
</dbReference>
<evidence type="ECO:0000259" key="5">
    <source>
        <dbReference type="Pfam" id="PF04542"/>
    </source>
</evidence>
<evidence type="ECO:0000313" key="8">
    <source>
        <dbReference type="Proteomes" id="UP000007519"/>
    </source>
</evidence>
<feature type="domain" description="RNA polymerase sigma-70 region 2" evidence="5">
    <location>
        <begin position="21"/>
        <end position="87"/>
    </location>
</feature>
<dbReference type="GO" id="GO:0003677">
    <property type="term" value="F:DNA binding"/>
    <property type="evidence" value="ECO:0007669"/>
    <property type="project" value="InterPro"/>
</dbReference>
<sequence length="172" mass="20033">MEQDRLILRLKKGDKAAMELLYERYSGILYGTILKIVKSEPLAQDVLQEVIVKVWQNIDRYDAQKGRLLSWMLRIARNRSIDVYRSNAYKHQYHKTNSLEQGVEIGKTELNVNTIGLKEIVKQLPEDYRKVIELAYFGGYTQVEIAEELNIPLGTVKSRVRIGLRELRKLVN</sequence>
<dbReference type="InterPro" id="IPR013325">
    <property type="entry name" value="RNA_pol_sigma_r2"/>
</dbReference>
<keyword evidence="4" id="KW-0804">Transcription</keyword>
<dbReference type="HOGENOM" id="CLU_047691_9_3_10"/>
<dbReference type="GO" id="GO:0016987">
    <property type="term" value="F:sigma factor activity"/>
    <property type="evidence" value="ECO:0007669"/>
    <property type="project" value="UniProtKB-KW"/>
</dbReference>
<evidence type="ECO:0000256" key="3">
    <source>
        <dbReference type="ARBA" id="ARBA00023082"/>
    </source>
</evidence>
<dbReference type="STRING" id="984262.SGRA_0625"/>
<dbReference type="NCBIfam" id="TIGR02937">
    <property type="entry name" value="sigma70-ECF"/>
    <property type="match status" value="1"/>
</dbReference>
<dbReference type="InterPro" id="IPR014284">
    <property type="entry name" value="RNA_pol_sigma-70_dom"/>
</dbReference>
<keyword evidence="2" id="KW-0805">Transcription regulation</keyword>
<dbReference type="EMBL" id="CP002831">
    <property type="protein sequence ID" value="AFC23364.1"/>
    <property type="molecule type" value="Genomic_DNA"/>
</dbReference>
<evidence type="ECO:0000259" key="6">
    <source>
        <dbReference type="Pfam" id="PF08281"/>
    </source>
</evidence>
<dbReference type="PANTHER" id="PTHR43133:SF62">
    <property type="entry name" value="RNA POLYMERASE SIGMA FACTOR SIGZ"/>
    <property type="match status" value="1"/>
</dbReference>
<dbReference type="PANTHER" id="PTHR43133">
    <property type="entry name" value="RNA POLYMERASE ECF-TYPE SIGMA FACTO"/>
    <property type="match status" value="1"/>
</dbReference>
<feature type="domain" description="RNA polymerase sigma factor 70 region 4 type 2" evidence="6">
    <location>
        <begin position="118"/>
        <end position="166"/>
    </location>
</feature>
<dbReference type="RefSeq" id="WP_014373608.1">
    <property type="nucleotide sequence ID" value="NC_016940.1"/>
</dbReference>
<name>H6L0D4_SAPGL</name>
<keyword evidence="3" id="KW-0731">Sigma factor</keyword>
<dbReference type="OrthoDB" id="9784272at2"/>
<dbReference type="KEGG" id="sgn:SGRA_0625"/>
<dbReference type="GO" id="GO:0006352">
    <property type="term" value="P:DNA-templated transcription initiation"/>
    <property type="evidence" value="ECO:0007669"/>
    <property type="project" value="InterPro"/>
</dbReference>
<keyword evidence="8" id="KW-1185">Reference proteome</keyword>
<dbReference type="Gene3D" id="1.10.10.10">
    <property type="entry name" value="Winged helix-like DNA-binding domain superfamily/Winged helix DNA-binding domain"/>
    <property type="match status" value="1"/>
</dbReference>
<dbReference type="AlphaFoldDB" id="H6L0D4"/>
<dbReference type="Pfam" id="PF04542">
    <property type="entry name" value="Sigma70_r2"/>
    <property type="match status" value="1"/>
</dbReference>
<evidence type="ECO:0000256" key="4">
    <source>
        <dbReference type="ARBA" id="ARBA00023163"/>
    </source>
</evidence>
<dbReference type="InterPro" id="IPR013324">
    <property type="entry name" value="RNA_pol_sigma_r3/r4-like"/>
</dbReference>
<dbReference type="eggNOG" id="COG1595">
    <property type="taxonomic scope" value="Bacteria"/>
</dbReference>
<dbReference type="SUPFAM" id="SSF88659">
    <property type="entry name" value="Sigma3 and sigma4 domains of RNA polymerase sigma factors"/>
    <property type="match status" value="1"/>
</dbReference>
<evidence type="ECO:0000313" key="7">
    <source>
        <dbReference type="EMBL" id="AFC23364.1"/>
    </source>
</evidence>
<dbReference type="InterPro" id="IPR013249">
    <property type="entry name" value="RNA_pol_sigma70_r4_t2"/>
</dbReference>
<gene>
    <name evidence="7" type="primary">rpoE</name>
    <name evidence="7" type="ordered locus">SGRA_0625</name>
</gene>
<dbReference type="InterPro" id="IPR007627">
    <property type="entry name" value="RNA_pol_sigma70_r2"/>
</dbReference>